<feature type="region of interest" description="Disordered" evidence="8">
    <location>
        <begin position="107"/>
        <end position="137"/>
    </location>
</feature>
<dbReference type="InterPro" id="IPR014430">
    <property type="entry name" value="Scs7"/>
</dbReference>
<reference evidence="9 10" key="1">
    <citation type="submission" date="2020-02" db="EMBL/GenBank/DDBJ databases">
        <authorList>
            <person name="Ma Q."/>
            <person name="Huang Y."/>
            <person name="Song X."/>
            <person name="Pei D."/>
        </authorList>
    </citation>
    <scope>NUCLEOTIDE SEQUENCE [LARGE SCALE GENOMIC DNA]</scope>
    <source>
        <strain evidence="9">Sxm20200214</strain>
        <tissue evidence="9">Leaf</tissue>
    </source>
</reference>
<dbReference type="OrthoDB" id="260519at2759"/>
<proteinExistence type="predicted"/>
<protein>
    <submittedName>
        <fullName evidence="9">Uncharacterized protein</fullName>
    </submittedName>
</protein>
<name>A0A8X7RJG5_BRACI</name>
<comment type="subcellular location">
    <subcellularLocation>
        <location evidence="1">Endoplasmic reticulum membrane</location>
        <topology evidence="1">Multi-pass membrane protein</topology>
    </subcellularLocation>
</comment>
<evidence type="ECO:0000256" key="2">
    <source>
        <dbReference type="ARBA" id="ARBA00022692"/>
    </source>
</evidence>
<keyword evidence="6" id="KW-0443">Lipid metabolism</keyword>
<sequence>MVAEGFTVDLNKPLVFQVGHLGETYEEWVHQPIVTKKGPRFFHSDFWEPKLRNHARQVESASRRLARHVGRSVPLARYASSPTRLNRLHLNATGTNTDEILVRWSSRPDKPPTNANHSSPLCHHTGEFHRNSRSPPTLETLQTLDSRALTHLFSFHENRHLAGEHHLPLRSHPP</sequence>
<evidence type="ECO:0000256" key="6">
    <source>
        <dbReference type="ARBA" id="ARBA00023098"/>
    </source>
</evidence>
<dbReference type="GO" id="GO:0005789">
    <property type="term" value="C:endoplasmic reticulum membrane"/>
    <property type="evidence" value="ECO:0007669"/>
    <property type="project" value="UniProtKB-SubCell"/>
</dbReference>
<evidence type="ECO:0000256" key="4">
    <source>
        <dbReference type="ARBA" id="ARBA00022989"/>
    </source>
</evidence>
<dbReference type="GO" id="GO:0006631">
    <property type="term" value="P:fatty acid metabolic process"/>
    <property type="evidence" value="ECO:0007669"/>
    <property type="project" value="TreeGrafter"/>
</dbReference>
<keyword evidence="7" id="KW-0472">Membrane</keyword>
<dbReference type="EMBL" id="JAAMPC010000010">
    <property type="protein sequence ID" value="KAG2289421.1"/>
    <property type="molecule type" value="Genomic_DNA"/>
</dbReference>
<evidence type="ECO:0000256" key="5">
    <source>
        <dbReference type="ARBA" id="ARBA00023002"/>
    </source>
</evidence>
<keyword evidence="4" id="KW-1133">Transmembrane helix</keyword>
<evidence type="ECO:0000256" key="8">
    <source>
        <dbReference type="SAM" id="MobiDB-lite"/>
    </source>
</evidence>
<evidence type="ECO:0000313" key="10">
    <source>
        <dbReference type="Proteomes" id="UP000886595"/>
    </source>
</evidence>
<dbReference type="PANTHER" id="PTHR12863:SF16">
    <property type="entry name" value="FATTY ACID HYDROXYLASE DOMAIN-CONTAINING PROTEIN"/>
    <property type="match status" value="1"/>
</dbReference>
<dbReference type="Proteomes" id="UP000886595">
    <property type="component" value="Unassembled WGS sequence"/>
</dbReference>
<organism evidence="9 10">
    <name type="scientific">Brassica carinata</name>
    <name type="common">Ethiopian mustard</name>
    <name type="synonym">Abyssinian cabbage</name>
    <dbReference type="NCBI Taxonomy" id="52824"/>
    <lineage>
        <taxon>Eukaryota</taxon>
        <taxon>Viridiplantae</taxon>
        <taxon>Streptophyta</taxon>
        <taxon>Embryophyta</taxon>
        <taxon>Tracheophyta</taxon>
        <taxon>Spermatophyta</taxon>
        <taxon>Magnoliopsida</taxon>
        <taxon>eudicotyledons</taxon>
        <taxon>Gunneridae</taxon>
        <taxon>Pentapetalae</taxon>
        <taxon>rosids</taxon>
        <taxon>malvids</taxon>
        <taxon>Brassicales</taxon>
        <taxon>Brassicaceae</taxon>
        <taxon>Brassiceae</taxon>
        <taxon>Brassica</taxon>
    </lineage>
</organism>
<keyword evidence="5" id="KW-0560">Oxidoreductase</keyword>
<comment type="caution">
    <text evidence="9">The sequence shown here is derived from an EMBL/GenBank/DDBJ whole genome shotgun (WGS) entry which is preliminary data.</text>
</comment>
<dbReference type="AlphaFoldDB" id="A0A8X7RJG5"/>
<evidence type="ECO:0000256" key="7">
    <source>
        <dbReference type="ARBA" id="ARBA00023136"/>
    </source>
</evidence>
<evidence type="ECO:0000256" key="3">
    <source>
        <dbReference type="ARBA" id="ARBA00022824"/>
    </source>
</evidence>
<accession>A0A8X7RJG5</accession>
<keyword evidence="2" id="KW-0812">Transmembrane</keyword>
<gene>
    <name evidence="9" type="ORF">Bca52824_049025</name>
</gene>
<evidence type="ECO:0000256" key="1">
    <source>
        <dbReference type="ARBA" id="ARBA00004477"/>
    </source>
</evidence>
<keyword evidence="3" id="KW-0256">Endoplasmic reticulum</keyword>
<keyword evidence="10" id="KW-1185">Reference proteome</keyword>
<dbReference type="PANTHER" id="PTHR12863">
    <property type="entry name" value="FATTY ACID HYDROXYLASE"/>
    <property type="match status" value="1"/>
</dbReference>
<dbReference type="GO" id="GO:0080132">
    <property type="term" value="F:fatty acid 2-hydroxylase activity"/>
    <property type="evidence" value="ECO:0007669"/>
    <property type="project" value="InterPro"/>
</dbReference>
<evidence type="ECO:0000313" key="9">
    <source>
        <dbReference type="EMBL" id="KAG2289421.1"/>
    </source>
</evidence>